<proteinExistence type="predicted"/>
<evidence type="ECO:0000259" key="1">
    <source>
        <dbReference type="Pfam" id="PF09633"/>
    </source>
</evidence>
<gene>
    <name evidence="2" type="ORF">P9H32_05895</name>
</gene>
<accession>A0ABU5MVK2</accession>
<dbReference type="Proteomes" id="UP001290861">
    <property type="component" value="Unassembled WGS sequence"/>
</dbReference>
<evidence type="ECO:0000313" key="2">
    <source>
        <dbReference type="EMBL" id="MDZ8118157.1"/>
    </source>
</evidence>
<organism evidence="2 3">
    <name type="scientific">Pontiella agarivorans</name>
    <dbReference type="NCBI Taxonomy" id="3038953"/>
    <lineage>
        <taxon>Bacteria</taxon>
        <taxon>Pseudomonadati</taxon>
        <taxon>Kiritimatiellota</taxon>
        <taxon>Kiritimatiellia</taxon>
        <taxon>Kiritimatiellales</taxon>
        <taxon>Pontiellaceae</taxon>
        <taxon>Pontiella</taxon>
    </lineage>
</organism>
<dbReference type="EMBL" id="JARVCO010000007">
    <property type="protein sequence ID" value="MDZ8118157.1"/>
    <property type="molecule type" value="Genomic_DNA"/>
</dbReference>
<protein>
    <submittedName>
        <fullName evidence="2">DUF2023 family protein</fullName>
    </submittedName>
</protein>
<dbReference type="InterPro" id="IPR018594">
    <property type="entry name" value="DUF2023"/>
</dbReference>
<dbReference type="RefSeq" id="WP_322607956.1">
    <property type="nucleotide sequence ID" value="NZ_JARVCO010000007.1"/>
</dbReference>
<dbReference type="SUPFAM" id="SSF160448">
    <property type="entry name" value="PG1857-like"/>
    <property type="match status" value="1"/>
</dbReference>
<comment type="caution">
    <text evidence="2">The sequence shown here is derived from an EMBL/GenBank/DDBJ whole genome shotgun (WGS) entry which is preliminary data.</text>
</comment>
<dbReference type="Gene3D" id="3.30.2190.10">
    <property type="entry name" value="PG1857-like"/>
    <property type="match status" value="1"/>
</dbReference>
<feature type="domain" description="DUF2023" evidence="1">
    <location>
        <begin position="4"/>
        <end position="104"/>
    </location>
</feature>
<sequence length="120" mass="14374">MSMQVFGHHVYEYRKGLRNLVLHTVHIDELEAAIHRLDIADIEYQTYPVKNTDRVNIFFGARDSVEVIRVIGKEDLNEYTPEEDFMLGTMLGYDRRQQCERYLEQRAKWEKRQARLAEKQ</sequence>
<name>A0ABU5MVK2_9BACT</name>
<dbReference type="Pfam" id="PF09633">
    <property type="entry name" value="DUF2023"/>
    <property type="match status" value="1"/>
</dbReference>
<keyword evidence="3" id="KW-1185">Reference proteome</keyword>
<reference evidence="2 3" key="1">
    <citation type="journal article" date="2024" name="Appl. Environ. Microbiol.">
        <title>Pontiella agarivorans sp. nov., a novel marine anaerobic bacterium capable of degrading macroalgal polysaccharides and fixing nitrogen.</title>
        <authorList>
            <person name="Liu N."/>
            <person name="Kivenson V."/>
            <person name="Peng X."/>
            <person name="Cui Z."/>
            <person name="Lankiewicz T.S."/>
            <person name="Gosselin K.M."/>
            <person name="English C.J."/>
            <person name="Blair E.M."/>
            <person name="O'Malley M.A."/>
            <person name="Valentine D.L."/>
        </authorList>
    </citation>
    <scope>NUCLEOTIDE SEQUENCE [LARGE SCALE GENOMIC DNA]</scope>
    <source>
        <strain evidence="2 3">NLcol2</strain>
    </source>
</reference>
<dbReference type="InterPro" id="IPR036780">
    <property type="entry name" value="PG1857-like_sf"/>
</dbReference>
<evidence type="ECO:0000313" key="3">
    <source>
        <dbReference type="Proteomes" id="UP001290861"/>
    </source>
</evidence>